<dbReference type="EC" id="3.2.1.107" evidence="6"/>
<evidence type="ECO:0000256" key="10">
    <source>
        <dbReference type="SAM" id="Phobius"/>
    </source>
</evidence>
<keyword evidence="10" id="KW-1133">Transmembrane helix</keyword>
<accession>A0A8S4PH18</accession>
<dbReference type="GO" id="GO:0005975">
    <property type="term" value="P:carbohydrate metabolic process"/>
    <property type="evidence" value="ECO:0007669"/>
    <property type="project" value="InterPro"/>
</dbReference>
<keyword evidence="13" id="KW-1185">Reference proteome</keyword>
<dbReference type="InterPro" id="IPR005195">
    <property type="entry name" value="Glyco_hydro_65_M"/>
</dbReference>
<dbReference type="OrthoDB" id="200349at2759"/>
<comment type="catalytic activity">
    <reaction evidence="4">
        <text>(5R)-5-O-[alpha-D-glucosyl-(1-&gt;2)-beta-D-galactosyl]-5-hydroxy-L-lysyl-[collagen] + H2O = (5R)-5-O-(beta-D-galactosyl)-5-hydroxy-L-lysyl-[collagen] + D-glucose</text>
        <dbReference type="Rhea" id="RHEA:11068"/>
        <dbReference type="Rhea" id="RHEA-COMP:12753"/>
        <dbReference type="Rhea" id="RHEA-COMP:12754"/>
        <dbReference type="ChEBI" id="CHEBI:4167"/>
        <dbReference type="ChEBI" id="CHEBI:15377"/>
        <dbReference type="ChEBI" id="CHEBI:133443"/>
        <dbReference type="ChEBI" id="CHEBI:133452"/>
        <dbReference type="EC" id="3.2.1.107"/>
    </reaction>
</comment>
<comment type="function">
    <text evidence="5">Catalyzes the hydrolysis of glucose from the disaccharide unit linked to hydroxylysine residues of collagen and collagen-like proteins.</text>
</comment>
<dbReference type="Gene3D" id="1.50.10.10">
    <property type="match status" value="1"/>
</dbReference>
<keyword evidence="10" id="KW-0812">Transmembrane</keyword>
<proteinExistence type="inferred from homology"/>
<evidence type="ECO:0000256" key="6">
    <source>
        <dbReference type="ARBA" id="ARBA00066430"/>
    </source>
</evidence>
<comment type="caution">
    <text evidence="12">The sequence shown here is derived from an EMBL/GenBank/DDBJ whole genome shotgun (WGS) entry which is preliminary data.</text>
</comment>
<dbReference type="PANTHER" id="PTHR11051">
    <property type="entry name" value="GLYCOSYL HYDROLASE-RELATED"/>
    <property type="match status" value="1"/>
</dbReference>
<gene>
    <name evidence="12" type="ORF">OFUS_LOCUS17495</name>
</gene>
<feature type="compositionally biased region" description="Polar residues" evidence="9">
    <location>
        <begin position="72"/>
        <end position="88"/>
    </location>
</feature>
<dbReference type="Proteomes" id="UP000749559">
    <property type="component" value="Unassembled WGS sequence"/>
</dbReference>
<evidence type="ECO:0000313" key="12">
    <source>
        <dbReference type="EMBL" id="CAH1792539.1"/>
    </source>
</evidence>
<dbReference type="GO" id="GO:0047402">
    <property type="term" value="F:protein-glucosylgalactosylhydroxylysine glucosidase activity"/>
    <property type="evidence" value="ECO:0007669"/>
    <property type="project" value="UniProtKB-EC"/>
</dbReference>
<evidence type="ECO:0000256" key="5">
    <source>
        <dbReference type="ARBA" id="ARBA00053339"/>
    </source>
</evidence>
<organism evidence="12 13">
    <name type="scientific">Owenia fusiformis</name>
    <name type="common">Polychaete worm</name>
    <dbReference type="NCBI Taxonomy" id="6347"/>
    <lineage>
        <taxon>Eukaryota</taxon>
        <taxon>Metazoa</taxon>
        <taxon>Spiralia</taxon>
        <taxon>Lophotrochozoa</taxon>
        <taxon>Annelida</taxon>
        <taxon>Polychaeta</taxon>
        <taxon>Sedentaria</taxon>
        <taxon>Canalipalpata</taxon>
        <taxon>Sabellida</taxon>
        <taxon>Oweniida</taxon>
        <taxon>Oweniidae</taxon>
        <taxon>Owenia</taxon>
    </lineage>
</organism>
<dbReference type="InterPro" id="IPR012341">
    <property type="entry name" value="6hp_glycosidase-like_sf"/>
</dbReference>
<evidence type="ECO:0000313" key="13">
    <source>
        <dbReference type="Proteomes" id="UP000749559"/>
    </source>
</evidence>
<evidence type="ECO:0000256" key="9">
    <source>
        <dbReference type="SAM" id="MobiDB-lite"/>
    </source>
</evidence>
<dbReference type="PANTHER" id="PTHR11051:SF8">
    <property type="entry name" value="PROTEIN-GLUCOSYLGALACTOSYLHYDROXYLYSINE GLUCOSIDASE"/>
    <property type="match status" value="1"/>
</dbReference>
<evidence type="ECO:0000256" key="8">
    <source>
        <dbReference type="ARBA" id="ARBA00079982"/>
    </source>
</evidence>
<feature type="compositionally biased region" description="Basic and acidic residues" evidence="9">
    <location>
        <begin position="180"/>
        <end position="189"/>
    </location>
</feature>
<feature type="transmembrane region" description="Helical" evidence="10">
    <location>
        <begin position="12"/>
        <end position="30"/>
    </location>
</feature>
<dbReference type="Pfam" id="PF03632">
    <property type="entry name" value="Glyco_hydro_65m"/>
    <property type="match status" value="1"/>
</dbReference>
<dbReference type="InterPro" id="IPR008928">
    <property type="entry name" value="6-hairpin_glycosidase_sf"/>
</dbReference>
<keyword evidence="10" id="KW-0472">Membrane</keyword>
<reference evidence="12" key="1">
    <citation type="submission" date="2022-03" db="EMBL/GenBank/DDBJ databases">
        <authorList>
            <person name="Martin C."/>
        </authorList>
    </citation>
    <scope>NUCLEOTIDE SEQUENCE</scope>
</reference>
<evidence type="ECO:0000256" key="2">
    <source>
        <dbReference type="ARBA" id="ARBA00022801"/>
    </source>
</evidence>
<comment type="similarity">
    <text evidence="1">Belongs to the glycosyl hydrolase 65 family.</text>
</comment>
<keyword evidence="2" id="KW-0378">Hydrolase</keyword>
<evidence type="ECO:0000256" key="1">
    <source>
        <dbReference type="ARBA" id="ARBA00006768"/>
    </source>
</evidence>
<evidence type="ECO:0000256" key="7">
    <source>
        <dbReference type="ARBA" id="ARBA00071505"/>
    </source>
</evidence>
<evidence type="ECO:0000256" key="3">
    <source>
        <dbReference type="ARBA" id="ARBA00023295"/>
    </source>
</evidence>
<evidence type="ECO:0000259" key="11">
    <source>
        <dbReference type="Pfam" id="PF03632"/>
    </source>
</evidence>
<feature type="compositionally biased region" description="Basic and acidic residues" evidence="9">
    <location>
        <begin position="49"/>
        <end position="70"/>
    </location>
</feature>
<feature type="compositionally biased region" description="Basic and acidic residues" evidence="9">
    <location>
        <begin position="89"/>
        <end position="128"/>
    </location>
</feature>
<feature type="region of interest" description="Disordered" evidence="9">
    <location>
        <begin position="487"/>
        <end position="515"/>
    </location>
</feature>
<protein>
    <recommendedName>
        <fullName evidence="7">Protein-glucosylgalactosylhydroxylysine glucosidase</fullName>
        <ecNumber evidence="6">3.2.1.107</ecNumber>
    </recommendedName>
    <alternativeName>
        <fullName evidence="8">Acid trehalase-like protein 1</fullName>
    </alternativeName>
</protein>
<feature type="region of interest" description="Disordered" evidence="9">
    <location>
        <begin position="180"/>
        <end position="297"/>
    </location>
</feature>
<sequence>MKLLKLRLRPLRVIYIVLFLILLIIIGYWITPNRRNHTGDFALFMGDGKGSRKEGYGTHDDRESMDDFGHRQQIQENAGKNNPSQPKQTAKDRQKERQLMKERAEIQQKQHLAAEKLRQHKLREIERRKAPRTTLSPEAKHDKIVDDINKEKDDALSGKIGVEKHLIDNTGDHNIHHVYEGQKKEKHESNTINEDDEENPPINDDNNSNDEESPHNDKNNGSNDEETPLDNRNNDSNDEESPANDGGIDSNKRENAPNVGTKTQSVGKKIQNVEQKRSNNGEQISNRGGKPHDPNHSKLVAKISKVSEWTVKNPHPIVDNLQQKWEEHQKQTSGNRQVASKVKDGIIRDQNPSSPQKVKKETLISHKAQKDSVQHEKQLQQNVDLIKNKVQPVGNTGKTINSEIHQEQVRQLQKSKSRPFPKDQVNIQKEKISVDNNLNTVDGKVQNNVKFENNDMHKEQDPNGSVVKQPGNVVKQPGSVIKQSANVVKQPGSKVKQSAGVVNQPGGVVKQPNNVNKPVQTLNSHLNQHLPDNTDKHVKLESSGKKPIINEPKDGQIKTQFKEEHEEIGVQKRNTLVLMHNGSPVTFPDNYYAQNIHDITEHWMDKDTYIFSTKQLPIQNYMPSVGNGHVAAVVNGKYMFMNGVYNGAGSRSHRAQIPAYCACNVTSIEPIAPGLTRTYTLNVLQGIFLQEMSNNLYKVTHRIYAHRNISQLMVVEIEVEKFDPDIEVKVNIELTRGQGHSQDINFGESPAKIKGVRYRHGEIYTPETVDSKRTQVHVYFDAIPRVLNVPKALNYVKYVYLMSSSVTKLDAMEGYQLGRSMLQDADKLYVDHINTWAKLWSRGRIDVEGNVPLAQTIYASMYYTLSSIPVRQNPVQPFWGLAPSGLAHGDKDVDYNGHIFWDQETWMFPPINLLHRELAPLILETRTRMLKQARLNAQQNGYKGAQYPWESAFTGVEVSPSKNCSKYEVHINADIALAIKHYLYLTRDQEYVVGEGGDVIIALAEFWVSRLFHNMTEKRNEIRGVMPPDEYHFPVNNSAYTNYAAKLALELPDLAYRMIQQRLNTASGYSRLASEMYIPFDIEKQYHPEFDGYVEGTEVKQADVVMLGYPLNMDMPESVRKNDLNIYRKVTDMSGPCMTWSMFAINWLDIGDTENADKMFKWGYTNAHRPFMVWKEKVVGEGAKNFQTGMGGFLQSLLYGYGGFRILEDRLQFNFVMPPATKLFVLTGVDYLGCSFDFTADYQFVHVTMTTCSDIAPPMAVYSYTDKMQLKLTPKSPMKLNRVKNALMPIKKENTG</sequence>
<evidence type="ECO:0000256" key="4">
    <source>
        <dbReference type="ARBA" id="ARBA00051415"/>
    </source>
</evidence>
<dbReference type="SUPFAM" id="SSF48208">
    <property type="entry name" value="Six-hairpin glycosidases"/>
    <property type="match status" value="1"/>
</dbReference>
<feature type="compositionally biased region" description="Basic and acidic residues" evidence="9">
    <location>
        <begin position="138"/>
        <end position="147"/>
    </location>
</feature>
<keyword evidence="3" id="KW-0326">Glycosidase</keyword>
<feature type="compositionally biased region" description="Low complexity" evidence="9">
    <location>
        <begin position="505"/>
        <end position="515"/>
    </location>
</feature>
<dbReference type="EMBL" id="CAIIXF020000008">
    <property type="protein sequence ID" value="CAH1792539.1"/>
    <property type="molecule type" value="Genomic_DNA"/>
</dbReference>
<name>A0A8S4PH18_OWEFU</name>
<feature type="region of interest" description="Disordered" evidence="9">
    <location>
        <begin position="44"/>
        <end position="147"/>
    </location>
</feature>
<dbReference type="FunFam" id="1.50.10.10:FF:000023">
    <property type="entry name" value="Protein-glucosylgalactosylhydroxylysine glucosidase"/>
    <property type="match status" value="1"/>
</dbReference>
<feature type="domain" description="Glycoside hydrolase family 65 central catalytic" evidence="11">
    <location>
        <begin position="893"/>
        <end position="1097"/>
    </location>
</feature>